<dbReference type="Gene3D" id="3.30.70.2390">
    <property type="match status" value="1"/>
</dbReference>
<evidence type="ECO:0000259" key="4">
    <source>
        <dbReference type="Pfam" id="PF13399"/>
    </source>
</evidence>
<dbReference type="Pfam" id="PF13399">
    <property type="entry name" value="LytR_C"/>
    <property type="match status" value="1"/>
</dbReference>
<feature type="compositionally biased region" description="Basic and acidic residues" evidence="2">
    <location>
        <begin position="118"/>
        <end position="129"/>
    </location>
</feature>
<reference evidence="5 6" key="1">
    <citation type="journal article" date="2004" name="Proc. Natl. Acad. Sci. U.S.A.">
        <title>The complete genomic sequence of Nocardia farcinica IFM 10152.</title>
        <authorList>
            <person name="Ishikawa J."/>
            <person name="Yamashita A."/>
            <person name="Mikami Y."/>
            <person name="Hoshino Y."/>
            <person name="Kurita H."/>
            <person name="Hotta K."/>
            <person name="Shiba T."/>
            <person name="Hattori M."/>
        </authorList>
    </citation>
    <scope>NUCLEOTIDE SEQUENCE [LARGE SCALE GENOMIC DNA]</scope>
    <source>
        <strain evidence="5 6">IFM 10152</strain>
    </source>
</reference>
<dbReference type="InterPro" id="IPR027381">
    <property type="entry name" value="LytR/CpsA/Psr_C"/>
</dbReference>
<accession>Q5Z291</accession>
<dbReference type="OrthoDB" id="9782542at2"/>
<dbReference type="NCBIfam" id="TIGR00350">
    <property type="entry name" value="lytR_cpsA_psr"/>
    <property type="match status" value="1"/>
</dbReference>
<dbReference type="InterPro" id="IPR050922">
    <property type="entry name" value="LytR/CpsA/Psr_CW_biosynth"/>
</dbReference>
<evidence type="ECO:0000256" key="1">
    <source>
        <dbReference type="ARBA" id="ARBA00006068"/>
    </source>
</evidence>
<evidence type="ECO:0000256" key="2">
    <source>
        <dbReference type="SAM" id="MobiDB-lite"/>
    </source>
</evidence>
<dbReference type="EMBL" id="AP006618">
    <property type="protein sequence ID" value="BAD55450.1"/>
    <property type="molecule type" value="Genomic_DNA"/>
</dbReference>
<proteinExistence type="inferred from homology"/>
<dbReference type="Pfam" id="PF03816">
    <property type="entry name" value="LytR_cpsA_psr"/>
    <property type="match status" value="1"/>
</dbReference>
<organism evidence="5 6">
    <name type="scientific">Nocardia farcinica (strain IFM 10152)</name>
    <dbReference type="NCBI Taxonomy" id="247156"/>
    <lineage>
        <taxon>Bacteria</taxon>
        <taxon>Bacillati</taxon>
        <taxon>Actinomycetota</taxon>
        <taxon>Actinomycetes</taxon>
        <taxon>Mycobacteriales</taxon>
        <taxon>Nocardiaceae</taxon>
        <taxon>Nocardia</taxon>
    </lineage>
</organism>
<evidence type="ECO:0000313" key="6">
    <source>
        <dbReference type="Proteomes" id="UP000006820"/>
    </source>
</evidence>
<gene>
    <name evidence="5" type="ordered locus">NFA_6050</name>
</gene>
<evidence type="ECO:0000313" key="5">
    <source>
        <dbReference type="EMBL" id="BAD55450.1"/>
    </source>
</evidence>
<dbReference type="Proteomes" id="UP000006820">
    <property type="component" value="Chromosome"/>
</dbReference>
<feature type="region of interest" description="Disordered" evidence="2">
    <location>
        <begin position="1"/>
        <end position="339"/>
    </location>
</feature>
<feature type="compositionally biased region" description="Low complexity" evidence="2">
    <location>
        <begin position="130"/>
        <end position="149"/>
    </location>
</feature>
<dbReference type="PANTHER" id="PTHR33392:SF6">
    <property type="entry name" value="POLYISOPRENYL-TEICHOIC ACID--PEPTIDOGLYCAN TEICHOIC ACID TRANSFERASE TAGU"/>
    <property type="match status" value="1"/>
</dbReference>
<dbReference type="KEGG" id="nfa:NFA_6050"/>
<feature type="compositionally biased region" description="Low complexity" evidence="2">
    <location>
        <begin position="194"/>
        <end position="232"/>
    </location>
</feature>
<keyword evidence="6" id="KW-1185">Reference proteome</keyword>
<feature type="domain" description="Cell envelope-related transcriptional attenuator" evidence="3">
    <location>
        <begin position="426"/>
        <end position="587"/>
    </location>
</feature>
<dbReference type="AlphaFoldDB" id="Q5Z291"/>
<dbReference type="STRING" id="247156.NFA_6050"/>
<dbReference type="PANTHER" id="PTHR33392">
    <property type="entry name" value="POLYISOPRENYL-TEICHOIC ACID--PEPTIDOGLYCAN TEICHOIC ACID TRANSFERASE TAGU"/>
    <property type="match status" value="1"/>
</dbReference>
<feature type="compositionally biased region" description="Basic and acidic residues" evidence="2">
    <location>
        <begin position="9"/>
        <end position="25"/>
    </location>
</feature>
<feature type="domain" description="LytR/CpsA/Psr regulator C-terminal" evidence="4">
    <location>
        <begin position="706"/>
        <end position="789"/>
    </location>
</feature>
<comment type="similarity">
    <text evidence="1">Belongs to the LytR/CpsA/Psr (LCP) family.</text>
</comment>
<protein>
    <submittedName>
        <fullName evidence="5">Putative transcriptional regulator</fullName>
    </submittedName>
</protein>
<dbReference type="HOGENOM" id="CLU_016455_7_0_11"/>
<sequence>MPVELGPGDSKEVKRGSLVGDDRHGHAQRPGGRAPWERYPAAETPDREGSRTSRRSRHLDAPDEGTPLTVQDLVEKVDSERVARRRRADPDAARTARREPGHAAEPRPAPPGPAPRATDPRATDPRAADPRATSAATPPRSADPRAASPATPPRSADPRAASPATPPRSADPRAASPATPPRSADPRIAPPATAPGATDPRTAAPATPSRATDPRAASPAAPRQEAPSARRPAQPPTARPEPGRRSKSSPIVDDITGGQAAAPKPTSGRRHAEPVAPPEDAEEVTDIIPPVAEPEPARNAMGWPTTDDVADEPDKPAEPKAVPSPPLSRLAASRQRRTRRAKAFGRSAAALSAVLALLITGGGWSYLRSTGNDFTQVSALDENSEDIVDSDAQLGDENYLLVGTDTRAGANGQLGAGTLDDAEGSRADTTMLVHIPKARNRVVIVSFPRDLDVTRPKCNGWDGDKTYTKETFPPAIGDKLNAVYALGGPQCLVSTIQRLTGASINHFIAIDFAGFEAMVDKIDGVEVCATKPLVDDVLGTILEKPGKQRINGETALKYVRARHVYGEERSDYDRINRQQRFLASLLRGALSSNVFLDLGKLNGFIKEFTAHTMVDETTKPEDLLTLGRSLQKLDAGTVTFLTVPTAGTTAYGNEIPRESDIKAIFKAIRDDQPLPGEKPTTPADAPAPAPAAPTPSTYTAVDPSTVSLLVSNGSGYDGLARTAATKLDNHGFTIYNVSNYANGTSATTKVRYGAGLEAEAATVASAVPGATIEAADDLGGIVEVVVGTDSANGVTVQAPTPVGDVISNVATSTSVESAPAVLPADLEHVNAADEICR</sequence>
<dbReference type="eggNOG" id="COG1316">
    <property type="taxonomic scope" value="Bacteria"/>
</dbReference>
<feature type="compositionally biased region" description="Basic and acidic residues" evidence="2">
    <location>
        <begin position="73"/>
        <end position="105"/>
    </location>
</feature>
<name>Q5Z291_NOCFA</name>
<dbReference type="InterPro" id="IPR004474">
    <property type="entry name" value="LytR_CpsA_psr"/>
</dbReference>
<dbReference type="Gene3D" id="3.40.630.190">
    <property type="entry name" value="LCP protein"/>
    <property type="match status" value="1"/>
</dbReference>
<feature type="region of interest" description="Disordered" evidence="2">
    <location>
        <begin position="671"/>
        <end position="698"/>
    </location>
</feature>
<evidence type="ECO:0000259" key="3">
    <source>
        <dbReference type="Pfam" id="PF03816"/>
    </source>
</evidence>